<evidence type="ECO:0000256" key="9">
    <source>
        <dbReference type="PROSITE-ProRule" id="PRU00192"/>
    </source>
</evidence>
<dbReference type="Gene3D" id="2.30.30.40">
    <property type="entry name" value="SH3 Domains"/>
    <property type="match status" value="1"/>
</dbReference>
<dbReference type="PROSITE" id="PS50002">
    <property type="entry name" value="SH3"/>
    <property type="match status" value="1"/>
</dbReference>
<reference evidence="12" key="1">
    <citation type="submission" date="2023-05" db="EMBL/GenBank/DDBJ databases">
        <title>High-quality long-read genome of Scophthalmus maximus.</title>
        <authorList>
            <person name="Lien S."/>
            <person name="Martinez P."/>
        </authorList>
    </citation>
    <scope>NUCLEOTIDE SEQUENCE [LARGE SCALE GENOMIC DNA]</scope>
</reference>
<dbReference type="InterPro" id="IPR014928">
    <property type="entry name" value="Serine_rich_dom"/>
</dbReference>
<comment type="subcellular location">
    <subcellularLocation>
        <location evidence="1">Cell junction</location>
        <location evidence="1">Focal adhesion</location>
    </subcellularLocation>
    <subcellularLocation>
        <location evidence="2">Cytoplasm</location>
    </subcellularLocation>
</comment>
<protein>
    <submittedName>
        <fullName evidence="12">Cas scaffold protein family member 4</fullName>
    </submittedName>
</protein>
<evidence type="ECO:0000256" key="4">
    <source>
        <dbReference type="ARBA" id="ARBA00022443"/>
    </source>
</evidence>
<dbReference type="Ensembl" id="ENSSMAT00000002695.2">
    <property type="protein sequence ID" value="ENSSMAP00000002649.2"/>
    <property type="gene ID" value="ENSSMAG00000001660.2"/>
</dbReference>
<evidence type="ECO:0000313" key="12">
    <source>
        <dbReference type="Ensembl" id="ENSSMAP00000002649.2"/>
    </source>
</evidence>
<feature type="domain" description="SH3" evidence="11">
    <location>
        <begin position="43"/>
        <end position="105"/>
    </location>
</feature>
<evidence type="ECO:0000256" key="10">
    <source>
        <dbReference type="SAM" id="MobiDB-lite"/>
    </source>
</evidence>
<evidence type="ECO:0000259" key="11">
    <source>
        <dbReference type="PROSITE" id="PS50002"/>
    </source>
</evidence>
<dbReference type="CDD" id="cd11844">
    <property type="entry name" value="SH3_CAS"/>
    <property type="match status" value="1"/>
</dbReference>
<feature type="region of interest" description="Disordered" evidence="10">
    <location>
        <begin position="643"/>
        <end position="662"/>
    </location>
</feature>
<dbReference type="GeneTree" id="ENSGT00950000183008"/>
<dbReference type="AlphaFoldDB" id="A0A8D2ZI98"/>
<dbReference type="FunFam" id="2.30.30.40:FF:000009">
    <property type="entry name" value="Breast cancer anti-estrogen resistance 1"/>
    <property type="match status" value="1"/>
</dbReference>
<evidence type="ECO:0000256" key="3">
    <source>
        <dbReference type="ARBA" id="ARBA00007848"/>
    </source>
</evidence>
<keyword evidence="6" id="KW-0597">Phosphoprotein</keyword>
<feature type="compositionally biased region" description="Basic and acidic residues" evidence="10">
    <location>
        <begin position="643"/>
        <end position="658"/>
    </location>
</feature>
<keyword evidence="4 9" id="KW-0728">SH3 domain</keyword>
<name>A0A8D2ZI98_SCOMX</name>
<keyword evidence="7" id="KW-0130">Cell adhesion</keyword>
<dbReference type="GO" id="GO:0005925">
    <property type="term" value="C:focal adhesion"/>
    <property type="evidence" value="ECO:0007669"/>
    <property type="project" value="UniProtKB-SubCell"/>
</dbReference>
<dbReference type="PANTHER" id="PTHR10654:SF19">
    <property type="entry name" value="CAS SCAFFOLDING PROTEIN FAMILY MEMBER 4"/>
    <property type="match status" value="1"/>
</dbReference>
<evidence type="ECO:0000256" key="5">
    <source>
        <dbReference type="ARBA" id="ARBA00022490"/>
    </source>
</evidence>
<dbReference type="PRINTS" id="PR00452">
    <property type="entry name" value="SH3DOMAIN"/>
</dbReference>
<dbReference type="SMART" id="SM00326">
    <property type="entry name" value="SH3"/>
    <property type="match status" value="1"/>
</dbReference>
<evidence type="ECO:0000313" key="13">
    <source>
        <dbReference type="Proteomes" id="UP000694558"/>
    </source>
</evidence>
<evidence type="ECO:0000256" key="1">
    <source>
        <dbReference type="ARBA" id="ARBA00004246"/>
    </source>
</evidence>
<comment type="similarity">
    <text evidence="3">Belongs to the CAS family.</text>
</comment>
<accession>A0A8D2ZI98</accession>
<dbReference type="InterPro" id="IPR038319">
    <property type="entry name" value="Serine_rich_sf"/>
</dbReference>
<keyword evidence="5" id="KW-0963">Cytoplasm</keyword>
<dbReference type="InterPro" id="IPR037362">
    <property type="entry name" value="CAS_fam"/>
</dbReference>
<evidence type="ECO:0000256" key="2">
    <source>
        <dbReference type="ARBA" id="ARBA00004496"/>
    </source>
</evidence>
<evidence type="ECO:0000256" key="8">
    <source>
        <dbReference type="ARBA" id="ARBA00022949"/>
    </source>
</evidence>
<dbReference type="GO" id="GO:0007155">
    <property type="term" value="P:cell adhesion"/>
    <property type="evidence" value="ECO:0007669"/>
    <property type="project" value="UniProtKB-KW"/>
</dbReference>
<keyword evidence="8" id="KW-0965">Cell junction</keyword>
<dbReference type="Gene3D" id="1.20.120.230">
    <property type="entry name" value="Alpha-catenin/vinculin-like"/>
    <property type="match status" value="1"/>
</dbReference>
<dbReference type="InterPro" id="IPR036028">
    <property type="entry name" value="SH3-like_dom_sf"/>
</dbReference>
<dbReference type="FunFam" id="1.20.120.830:FF:000001">
    <property type="entry name" value="BCAR1 scaffold protein, Cas family member"/>
    <property type="match status" value="1"/>
</dbReference>
<dbReference type="Pfam" id="PF12026">
    <property type="entry name" value="CAS_C"/>
    <property type="match status" value="1"/>
</dbReference>
<dbReference type="GO" id="GO:0007169">
    <property type="term" value="P:cell surface receptor protein tyrosine kinase signaling pathway"/>
    <property type="evidence" value="ECO:0007669"/>
    <property type="project" value="TreeGrafter"/>
</dbReference>
<dbReference type="InterPro" id="IPR021901">
    <property type="entry name" value="CAS_C"/>
</dbReference>
<evidence type="ECO:0000256" key="7">
    <source>
        <dbReference type="ARBA" id="ARBA00022889"/>
    </source>
</evidence>
<dbReference type="GO" id="GO:0005737">
    <property type="term" value="C:cytoplasm"/>
    <property type="evidence" value="ECO:0007669"/>
    <property type="project" value="UniProtKB-SubCell"/>
</dbReference>
<evidence type="ECO:0000256" key="6">
    <source>
        <dbReference type="ARBA" id="ARBA00022553"/>
    </source>
</evidence>
<dbReference type="PANTHER" id="PTHR10654">
    <property type="entry name" value="CAS SCAFFOLDING PROTEIN"/>
    <property type="match status" value="1"/>
</dbReference>
<dbReference type="GO" id="GO:0016477">
    <property type="term" value="P:cell migration"/>
    <property type="evidence" value="ECO:0007669"/>
    <property type="project" value="TreeGrafter"/>
</dbReference>
<dbReference type="SUPFAM" id="SSF50044">
    <property type="entry name" value="SH3-domain"/>
    <property type="match status" value="1"/>
</dbReference>
<sequence>MLAGLQEEAFKKLVFHLSLRRKHKKEVKIKSKERCLSKQHLICFNKLAKALYDNSAECADELAFRKGDIVVVVDQHVAGTSGWWMCSLYGRHGLAPANRLQLIPQTEIGASSPHHAMDKPIRIDATANDSMQNIYQIPIVPRPSSSPAYERMDMIYKVPSTPFLSSKSPNLSALQHSTDGPEGDKVLSPVHVDVVPPASKLVYAVPPPCPQDPNYDIPVPSATEDQQKMMIGYNTLPNLRKPEWIYDVPVGPEKPSPPQGSYDSMPYKGVCRQLYDTVPARAWPTQRGSTTPSVYDIPKPSSLDIPTSPKVAPVLPIYDKPPTQTLTEESVYAVPPKDEHFTQVSSDSPSDHIPLECRGDSSSVHELNRVQLQRMRNFLACTSFHDLPGSGGSLVGEDIERGRILRLSAADSQRISTASSSSTSSCDSLALSSSSPEPLREVTLCQDEACRRLLDLQGSICRAVPQLMEFVSSHWRSKEHLQKHLKEIKEAAERIASSLTCFLSFALDVKGNARRLTDANLQTRLYKQLSILEDSGVILQQTVSALNMAGWLLSTLCQDPGKVQTPDQLERFVMVARTIPEDVKRLVSIIIANGRLLFRASQKDSEPVNTTGQPETNKTPDRDEQGGDLVEDDNDYVELQTKNEFEKQQNKMERDPKENVTTASNKAQVVFDMLSSSPPVLNFSTTQAHNKRHSSESSTEEHQSSFLSEHCRLYFGALQKAIGGFVGSLQDGQPPEKFISQSKLVIMVGQRLVDTLCREAQRGGSSQSLLCKSNHLCALLKQLAVATKKAALHFPDKQALHEAQEFAMELAQRAQHFRISLDL</sequence>
<feature type="region of interest" description="Disordered" evidence="10">
    <location>
        <begin position="602"/>
        <end position="630"/>
    </location>
</feature>
<dbReference type="Proteomes" id="UP000694558">
    <property type="component" value="Chromosome 6"/>
</dbReference>
<dbReference type="Pfam" id="PF14604">
    <property type="entry name" value="SH3_9"/>
    <property type="match status" value="1"/>
</dbReference>
<dbReference type="FunFam" id="1.20.120.230:FF:000029">
    <property type="entry name" value="Cas scaffold protein family member 4"/>
    <property type="match status" value="1"/>
</dbReference>
<dbReference type="GO" id="GO:0005886">
    <property type="term" value="C:plasma membrane"/>
    <property type="evidence" value="ECO:0007669"/>
    <property type="project" value="TreeGrafter"/>
</dbReference>
<proteinExistence type="inferred from homology"/>
<dbReference type="Gene3D" id="1.20.120.830">
    <property type="entry name" value="Serine-rich domain"/>
    <property type="match status" value="1"/>
</dbReference>
<organism evidence="12 13">
    <name type="scientific">Scophthalmus maximus</name>
    <name type="common">Turbot</name>
    <name type="synonym">Psetta maxima</name>
    <dbReference type="NCBI Taxonomy" id="52904"/>
    <lineage>
        <taxon>Eukaryota</taxon>
        <taxon>Metazoa</taxon>
        <taxon>Chordata</taxon>
        <taxon>Craniata</taxon>
        <taxon>Vertebrata</taxon>
        <taxon>Euteleostomi</taxon>
        <taxon>Actinopterygii</taxon>
        <taxon>Neopterygii</taxon>
        <taxon>Teleostei</taxon>
        <taxon>Neoteleostei</taxon>
        <taxon>Acanthomorphata</taxon>
        <taxon>Carangaria</taxon>
        <taxon>Pleuronectiformes</taxon>
        <taxon>Pleuronectoidei</taxon>
        <taxon>Scophthalmidae</taxon>
        <taxon>Scophthalmus</taxon>
    </lineage>
</organism>
<feature type="compositionally biased region" description="Polar residues" evidence="10">
    <location>
        <begin position="607"/>
        <end position="617"/>
    </location>
</feature>
<dbReference type="Pfam" id="PF08824">
    <property type="entry name" value="Serine_rich"/>
    <property type="match status" value="1"/>
</dbReference>
<reference evidence="12" key="2">
    <citation type="submission" date="2025-08" db="UniProtKB">
        <authorList>
            <consortium name="Ensembl"/>
        </authorList>
    </citation>
    <scope>IDENTIFICATION</scope>
</reference>
<dbReference type="InterPro" id="IPR001452">
    <property type="entry name" value="SH3_domain"/>
</dbReference>